<comment type="subcellular location">
    <subcellularLocation>
        <location evidence="2">Membrane</location>
    </subcellularLocation>
</comment>
<name>A0A1B6PPN1_SORBI</name>
<keyword evidence="16 20" id="KW-0472">Membrane</keyword>
<dbReference type="GO" id="GO:0005506">
    <property type="term" value="F:iron ion binding"/>
    <property type="evidence" value="ECO:0007669"/>
    <property type="project" value="InterPro"/>
</dbReference>
<organism evidence="22 23">
    <name type="scientific">Sorghum bicolor</name>
    <name type="common">Sorghum</name>
    <name type="synonym">Sorghum vulgare</name>
    <dbReference type="NCBI Taxonomy" id="4558"/>
    <lineage>
        <taxon>Eukaryota</taxon>
        <taxon>Viridiplantae</taxon>
        <taxon>Streptophyta</taxon>
        <taxon>Embryophyta</taxon>
        <taxon>Tracheophyta</taxon>
        <taxon>Spermatophyta</taxon>
        <taxon>Magnoliopsida</taxon>
        <taxon>Liliopsida</taxon>
        <taxon>Poales</taxon>
        <taxon>Poaceae</taxon>
        <taxon>PACMAD clade</taxon>
        <taxon>Panicoideae</taxon>
        <taxon>Andropogonodae</taxon>
        <taxon>Andropogoneae</taxon>
        <taxon>Sorghinae</taxon>
        <taxon>Sorghum</taxon>
    </lineage>
</organism>
<keyword evidence="14 17" id="KW-0408">Iron</keyword>
<evidence type="ECO:0000256" key="8">
    <source>
        <dbReference type="ARBA" id="ARBA00022723"/>
    </source>
</evidence>
<dbReference type="PROSITE" id="PS50089">
    <property type="entry name" value="ZF_RING_2"/>
    <property type="match status" value="1"/>
</dbReference>
<keyword evidence="10" id="KW-0833">Ubl conjugation pathway</keyword>
<evidence type="ECO:0000256" key="19">
    <source>
        <dbReference type="SAM" id="MobiDB-lite"/>
    </source>
</evidence>
<evidence type="ECO:0000256" key="13">
    <source>
        <dbReference type="ARBA" id="ARBA00023002"/>
    </source>
</evidence>
<dbReference type="Gene3D" id="1.10.630.10">
    <property type="entry name" value="Cytochrome P450"/>
    <property type="match status" value="1"/>
</dbReference>
<evidence type="ECO:0000256" key="4">
    <source>
        <dbReference type="ARBA" id="ARBA00012483"/>
    </source>
</evidence>
<keyword evidence="15" id="KW-0503">Monooxygenase</keyword>
<dbReference type="GO" id="GO:0016020">
    <property type="term" value="C:membrane"/>
    <property type="evidence" value="ECO:0007669"/>
    <property type="project" value="UniProtKB-SubCell"/>
</dbReference>
<dbReference type="SUPFAM" id="SSF48264">
    <property type="entry name" value="Cytochrome P450"/>
    <property type="match status" value="1"/>
</dbReference>
<dbReference type="GO" id="GO:0006629">
    <property type="term" value="P:lipid metabolic process"/>
    <property type="evidence" value="ECO:0007669"/>
    <property type="project" value="UniProtKB-ARBA"/>
</dbReference>
<dbReference type="InterPro" id="IPR036396">
    <property type="entry name" value="Cyt_P450_sf"/>
</dbReference>
<comment type="similarity">
    <text evidence="3">Belongs to the cytochrome P450 family.</text>
</comment>
<dbReference type="GO" id="GO:0020037">
    <property type="term" value="F:heme binding"/>
    <property type="evidence" value="ECO:0007669"/>
    <property type="project" value="InterPro"/>
</dbReference>
<evidence type="ECO:0000256" key="18">
    <source>
        <dbReference type="PROSITE-ProRule" id="PRU00175"/>
    </source>
</evidence>
<comment type="cofactor">
    <cofactor evidence="17">
        <name>heme</name>
        <dbReference type="ChEBI" id="CHEBI:30413"/>
    </cofactor>
</comment>
<feature type="compositionally biased region" description="Basic residues" evidence="19">
    <location>
        <begin position="67"/>
        <end position="77"/>
    </location>
</feature>
<dbReference type="Pfam" id="PF13639">
    <property type="entry name" value="zf-RING_2"/>
    <property type="match status" value="1"/>
</dbReference>
<evidence type="ECO:0000256" key="6">
    <source>
        <dbReference type="ARBA" id="ARBA00022679"/>
    </source>
</evidence>
<dbReference type="Proteomes" id="UP000000768">
    <property type="component" value="Chromosome 5"/>
</dbReference>
<reference evidence="22 23" key="1">
    <citation type="journal article" date="2009" name="Nature">
        <title>The Sorghum bicolor genome and the diversification of grasses.</title>
        <authorList>
            <person name="Paterson A.H."/>
            <person name="Bowers J.E."/>
            <person name="Bruggmann R."/>
            <person name="Dubchak I."/>
            <person name="Grimwood J."/>
            <person name="Gundlach H."/>
            <person name="Haberer G."/>
            <person name="Hellsten U."/>
            <person name="Mitros T."/>
            <person name="Poliakov A."/>
            <person name="Schmutz J."/>
            <person name="Spannagl M."/>
            <person name="Tang H."/>
            <person name="Wang X."/>
            <person name="Wicker T."/>
            <person name="Bharti A.K."/>
            <person name="Chapman J."/>
            <person name="Feltus F.A."/>
            <person name="Gowik U."/>
            <person name="Grigoriev I.V."/>
            <person name="Lyons E."/>
            <person name="Maher C.A."/>
            <person name="Martis M."/>
            <person name="Narechania A."/>
            <person name="Otillar R.P."/>
            <person name="Penning B.W."/>
            <person name="Salamov A.A."/>
            <person name="Wang Y."/>
            <person name="Zhang L."/>
            <person name="Carpita N.C."/>
            <person name="Freeling M."/>
            <person name="Gingle A.R."/>
            <person name="Hash C.T."/>
            <person name="Keller B."/>
            <person name="Klein P."/>
            <person name="Kresovich S."/>
            <person name="McCann M.C."/>
            <person name="Ming R."/>
            <person name="Peterson D.G."/>
            <person name="Mehboob-ur-Rahman"/>
            <person name="Ware D."/>
            <person name="Westhoff P."/>
            <person name="Mayer K.F."/>
            <person name="Messing J."/>
            <person name="Rokhsar D.S."/>
        </authorList>
    </citation>
    <scope>NUCLEOTIDE SEQUENCE [LARGE SCALE GENOMIC DNA]</scope>
    <source>
        <strain evidence="23">cv. BTx623</strain>
    </source>
</reference>
<evidence type="ECO:0000256" key="16">
    <source>
        <dbReference type="ARBA" id="ARBA00023136"/>
    </source>
</evidence>
<keyword evidence="9 18" id="KW-0863">Zinc-finger</keyword>
<evidence type="ECO:0000256" key="1">
    <source>
        <dbReference type="ARBA" id="ARBA00000900"/>
    </source>
</evidence>
<evidence type="ECO:0000256" key="14">
    <source>
        <dbReference type="ARBA" id="ARBA00023004"/>
    </source>
</evidence>
<dbReference type="InterPro" id="IPR001841">
    <property type="entry name" value="Znf_RING"/>
</dbReference>
<feature type="region of interest" description="Disordered" evidence="19">
    <location>
        <begin position="426"/>
        <end position="459"/>
    </location>
</feature>
<keyword evidence="7 20" id="KW-0812">Transmembrane</keyword>
<feature type="binding site" description="axial binding residue" evidence="17">
    <location>
        <position position="1021"/>
    </location>
    <ligand>
        <name>heme</name>
        <dbReference type="ChEBI" id="CHEBI:30413"/>
    </ligand>
    <ligandPart>
        <name>Fe</name>
        <dbReference type="ChEBI" id="CHEBI:18248"/>
    </ligandPart>
</feature>
<evidence type="ECO:0000256" key="7">
    <source>
        <dbReference type="ARBA" id="ARBA00022692"/>
    </source>
</evidence>
<dbReference type="GO" id="GO:0004497">
    <property type="term" value="F:monooxygenase activity"/>
    <property type="evidence" value="ECO:0000318"/>
    <property type="project" value="GO_Central"/>
</dbReference>
<dbReference type="PRINTS" id="PR00385">
    <property type="entry name" value="P450"/>
</dbReference>
<dbReference type="EC" id="2.3.2.27" evidence="4"/>
<feature type="compositionally biased region" description="Polar residues" evidence="19">
    <location>
        <begin position="122"/>
        <end position="131"/>
    </location>
</feature>
<gene>
    <name evidence="22" type="ORF">SORBI_3005G015450</name>
</gene>
<dbReference type="PANTHER" id="PTHR24282:SF99">
    <property type="entry name" value="CYTOCHROME P450 714A1"/>
    <property type="match status" value="1"/>
</dbReference>
<evidence type="ECO:0000256" key="15">
    <source>
        <dbReference type="ARBA" id="ARBA00023033"/>
    </source>
</evidence>
<reference evidence="23" key="2">
    <citation type="journal article" date="2018" name="Plant J.">
        <title>The Sorghum bicolor reference genome: improved assembly, gene annotations, a transcriptome atlas, and signatures of genome organization.</title>
        <authorList>
            <person name="McCormick R.F."/>
            <person name="Truong S.K."/>
            <person name="Sreedasyam A."/>
            <person name="Jenkins J."/>
            <person name="Shu S."/>
            <person name="Sims D."/>
            <person name="Kennedy M."/>
            <person name="Amirebrahimi M."/>
            <person name="Weers B.D."/>
            <person name="McKinley B."/>
            <person name="Mattison A."/>
            <person name="Morishige D.T."/>
            <person name="Grimwood J."/>
            <person name="Schmutz J."/>
            <person name="Mullet J.E."/>
        </authorList>
    </citation>
    <scope>NUCLEOTIDE SEQUENCE [LARGE SCALE GENOMIC DNA]</scope>
    <source>
        <strain evidence="23">cv. BTx623</strain>
    </source>
</reference>
<dbReference type="AlphaFoldDB" id="A0A1B6PPN1"/>
<evidence type="ECO:0000256" key="5">
    <source>
        <dbReference type="ARBA" id="ARBA00022617"/>
    </source>
</evidence>
<accession>A0A1B6PPN1</accession>
<dbReference type="Gene3D" id="3.30.40.10">
    <property type="entry name" value="Zinc/RING finger domain, C3HC4 (zinc finger)"/>
    <property type="match status" value="1"/>
</dbReference>
<evidence type="ECO:0000256" key="11">
    <source>
        <dbReference type="ARBA" id="ARBA00022833"/>
    </source>
</evidence>
<keyword evidence="12 20" id="KW-1133">Transmembrane helix</keyword>
<sequence>MSHQQRHYNSYELHPTQPDVQCLVCTRPFTLDAEVTDSFEALAICRECKMTVLTDSNSNRDETPRTNRQRRWQRQRSSRVTGHEPHTEEDAFPQQFSQLINLARQGHEADADSPTVPPRQHASYSSTPSRSQRWHTSDDESDGLSYADSVFGEVEFESNISFGDEGGESDTSVDRHAMIGREIVIQLENESYMNTDTDIDPMNAGIYQWDSDDPEDDDEDEQSEESDLDEGDDTMQERRQEWHDIAPSGLNEQEAEGAAWTWRTAGSQGVNRTDLRADIEGRAIRRVFIGNPGDYVDARQFEMLLEQFAEDNNSRRGAPPAAATFIENLSSVVISKRYERNGGVTCPVCKDDMPITTVAKQLPCMHLYHASCILPWLSCRNTCPVCRYELPTDDPEYERSKHATVNEGGIHGVEHIHPQEAIEETYEPGVDGSSNTGGDTMEETNTREHAVPTAQQPNGAHGRHRWLFIAAAPVIPNYHYGTCRHKKKLVVYVLSIQCIPADTKFLCYGMCLLRVLCLCMKRFKINLEFQLCVCRLDPPRLSFVPLILPLLMEKLLEIVLVVSTILFGLALVYLYEILWLRLEKIRKKLRRQGINGPKPTLLYGNTQEMKRIRQELKCVQRKDRDMNGYISTIFPHFLLWRKTYGSVFLYSTGVLEVLHVAQPEMVKDMGHSTPSELGKPRHLMKSRKPLFGLGILTANGDLWAYEKKILAPQFFVEKIKGMIGLIVDATVPLLQSWENMLDSTGGSKEIYVDGYLRNFSADVIARACFGSNFVEGKDIFCKLRQLQKLISEQDTFVGLSALWKYLPTKRNWEIQKLDQEVRLLILDLSREHRSRSRSNADTHMSTYDNLLHAIVDGANQSPSYFSAPEDFIVDNCKNIYFAGHETAAVTATWGLMLLAAHPDWQDRARAEVLEVCCGQTVMDTDILRQLKTLTMVIQETLRLYPPASLIMREALKDIRLGGVDVPRGTIIQVAISMLHLDMEAWGPDANEFRPDRFANGAAAACKPAHMYVPFGYGPRLCTGQNLAMAELKVLLARLLTKFSFSLSPGYQHSPVFRLTIEPEFGMPLVVTRLP</sequence>
<dbReference type="GO" id="GO:0008270">
    <property type="term" value="F:zinc ion binding"/>
    <property type="evidence" value="ECO:0007669"/>
    <property type="project" value="UniProtKB-KW"/>
</dbReference>
<evidence type="ECO:0000256" key="10">
    <source>
        <dbReference type="ARBA" id="ARBA00022786"/>
    </source>
</evidence>
<evidence type="ECO:0000313" key="22">
    <source>
        <dbReference type="EMBL" id="KXG27624.2"/>
    </source>
</evidence>
<keyword evidence="6" id="KW-0808">Transferase</keyword>
<dbReference type="Gramene" id="KXG27624">
    <property type="protein sequence ID" value="KXG27624"/>
    <property type="gene ID" value="SORBI_3005G015450"/>
</dbReference>
<evidence type="ECO:0000256" key="12">
    <source>
        <dbReference type="ARBA" id="ARBA00022989"/>
    </source>
</evidence>
<comment type="catalytic activity">
    <reaction evidence="1">
        <text>S-ubiquitinyl-[E2 ubiquitin-conjugating enzyme]-L-cysteine + [acceptor protein]-L-lysine = [E2 ubiquitin-conjugating enzyme]-L-cysteine + N(6)-ubiquitinyl-[acceptor protein]-L-lysine.</text>
        <dbReference type="EC" id="2.3.2.27"/>
    </reaction>
</comment>
<evidence type="ECO:0000256" key="2">
    <source>
        <dbReference type="ARBA" id="ARBA00004370"/>
    </source>
</evidence>
<dbReference type="Pfam" id="PF00067">
    <property type="entry name" value="p450"/>
    <property type="match status" value="1"/>
</dbReference>
<dbReference type="OMA" id="IQCIPAD"/>
<keyword evidence="23" id="KW-1185">Reference proteome</keyword>
<evidence type="ECO:0000313" key="23">
    <source>
        <dbReference type="Proteomes" id="UP000000768"/>
    </source>
</evidence>
<protein>
    <recommendedName>
        <fullName evidence="4">RING-type E3 ubiquitin transferase</fullName>
        <ecNumber evidence="4">2.3.2.27</ecNumber>
    </recommendedName>
</protein>
<dbReference type="InterPro" id="IPR050665">
    <property type="entry name" value="Cytochrome_P450_Monooxygen"/>
</dbReference>
<proteinExistence type="inferred from homology"/>
<keyword evidence="5 17" id="KW-0349">Heme</keyword>
<dbReference type="SMART" id="SM00184">
    <property type="entry name" value="RING"/>
    <property type="match status" value="1"/>
</dbReference>
<dbReference type="GO" id="GO:0061630">
    <property type="term" value="F:ubiquitin protein ligase activity"/>
    <property type="evidence" value="ECO:0007669"/>
    <property type="project" value="UniProtKB-EC"/>
</dbReference>
<keyword evidence="11" id="KW-0862">Zinc</keyword>
<dbReference type="InParanoid" id="A0A1B6PPN1"/>
<dbReference type="PRINTS" id="PR00463">
    <property type="entry name" value="EP450I"/>
</dbReference>
<feature type="domain" description="RING-type" evidence="21">
    <location>
        <begin position="346"/>
        <end position="387"/>
    </location>
</feature>
<dbReference type="InterPro" id="IPR013083">
    <property type="entry name" value="Znf_RING/FYVE/PHD"/>
</dbReference>
<dbReference type="PANTHER" id="PTHR24282">
    <property type="entry name" value="CYTOCHROME P450 FAMILY MEMBER"/>
    <property type="match status" value="1"/>
</dbReference>
<dbReference type="EMBL" id="CM000764">
    <property type="protein sequence ID" value="KXG27624.2"/>
    <property type="molecule type" value="Genomic_DNA"/>
</dbReference>
<evidence type="ECO:0000256" key="3">
    <source>
        <dbReference type="ARBA" id="ARBA00010617"/>
    </source>
</evidence>
<dbReference type="InterPro" id="IPR002401">
    <property type="entry name" value="Cyt_P450_E_grp-I"/>
</dbReference>
<dbReference type="InterPro" id="IPR001128">
    <property type="entry name" value="Cyt_P450"/>
</dbReference>
<feature type="region of interest" description="Disordered" evidence="19">
    <location>
        <begin position="105"/>
        <end position="145"/>
    </location>
</feature>
<dbReference type="SUPFAM" id="SSF57850">
    <property type="entry name" value="RING/U-box"/>
    <property type="match status" value="1"/>
</dbReference>
<keyword evidence="13" id="KW-0560">Oxidoreductase</keyword>
<feature type="compositionally biased region" description="Acidic residues" evidence="19">
    <location>
        <begin position="210"/>
        <end position="234"/>
    </location>
</feature>
<keyword evidence="8 17" id="KW-0479">Metal-binding</keyword>
<evidence type="ECO:0000256" key="17">
    <source>
        <dbReference type="PIRSR" id="PIRSR602401-1"/>
    </source>
</evidence>
<evidence type="ECO:0000259" key="21">
    <source>
        <dbReference type="PROSITE" id="PS50089"/>
    </source>
</evidence>
<feature type="transmembrane region" description="Helical" evidence="20">
    <location>
        <begin position="558"/>
        <end position="582"/>
    </location>
</feature>
<evidence type="ECO:0000256" key="9">
    <source>
        <dbReference type="ARBA" id="ARBA00022771"/>
    </source>
</evidence>
<feature type="region of interest" description="Disordered" evidence="19">
    <location>
        <begin position="198"/>
        <end position="236"/>
    </location>
</feature>
<dbReference type="FunFam" id="3.30.40.10:FF:000022">
    <property type="entry name" value="E3 ubiquitin-protein ligase RING1-like"/>
    <property type="match status" value="1"/>
</dbReference>
<feature type="region of interest" description="Disordered" evidence="19">
    <location>
        <begin position="55"/>
        <end position="92"/>
    </location>
</feature>
<evidence type="ECO:0000256" key="20">
    <source>
        <dbReference type="SAM" id="Phobius"/>
    </source>
</evidence>
<dbReference type="GO" id="GO:0016705">
    <property type="term" value="F:oxidoreductase activity, acting on paired donors, with incorporation or reduction of molecular oxygen"/>
    <property type="evidence" value="ECO:0007669"/>
    <property type="project" value="InterPro"/>
</dbReference>